<dbReference type="InterPro" id="IPR013325">
    <property type="entry name" value="RNA_pol_sigma_r2"/>
</dbReference>
<dbReference type="InterPro" id="IPR014044">
    <property type="entry name" value="CAP_dom"/>
</dbReference>
<dbReference type="SUPFAM" id="SSF88946">
    <property type="entry name" value="Sigma2 domain of RNA polymerase sigma factors"/>
    <property type="match status" value="1"/>
</dbReference>
<dbReference type="Proteomes" id="UP001604282">
    <property type="component" value="Unassembled WGS sequence"/>
</dbReference>
<proteinExistence type="predicted"/>
<dbReference type="InterPro" id="IPR035940">
    <property type="entry name" value="CAP_sf"/>
</dbReference>
<evidence type="ECO:0000313" key="5">
    <source>
        <dbReference type="Proteomes" id="UP001604282"/>
    </source>
</evidence>
<dbReference type="SUPFAM" id="SSF55797">
    <property type="entry name" value="PR-1-like"/>
    <property type="match status" value="1"/>
</dbReference>
<name>A0ABW7C2W7_9ACTN</name>
<sequence>MQQTMGADQTAEWIRAAQYGDPWACDQLLRAHQPLVGALASRALVARPAVAVETVVGETLRRAHGSLHTLPHPDAFRSWLVALAVDTTLGHAAASLDQAAGWLDVQDAMLAALGSLEDEGQLLRHETSAALGWTPEETATRMATVRVRVDAARSVASALARRPRCPRLQELTAGWDGRPGAGWRDHLAAHTSRCAGCGGVAPAAPAAQAWPVAGFGGAAPTVGAAFTAPEGGAGYGPEAAAGYATGAGFGYGPEAAFGAEAGFASEAAFDAEAEYDLQAEAEGGLGGDDVTRAYDLGGLAAAPAGRRGSRAALRRRRQAQEKTRRRAAVAAGIAVVAVTGGAFSFYGGRDGQREILEANRALVPAPDVPLTHEPDSLGATPATTGATPSATATTAPRPTATTATPGTAGKKTPTARPTTASPTPQRTTASPTATPAKKPSAPKPTRTAPKPTADTDPGGGAQNDSGQTSAADQVLSLVNAERAKAGCGPLTANAALARAAQGHSDDMAARDFFDHTNPDGAGPGERVTAAGYPWATYGENIAMGQTTAEQVMEGWMNSPGHRANILNCDFKEIGVGVQTDGGPYWTQVFGAR</sequence>
<feature type="compositionally biased region" description="Low complexity" evidence="1">
    <location>
        <begin position="378"/>
        <end position="452"/>
    </location>
</feature>
<dbReference type="Gene3D" id="1.10.1740.10">
    <property type="match status" value="1"/>
</dbReference>
<keyword evidence="2" id="KW-0812">Transmembrane</keyword>
<accession>A0ABW7C2W7</accession>
<protein>
    <submittedName>
        <fullName evidence="4">CAP domain-containing protein</fullName>
    </submittedName>
</protein>
<evidence type="ECO:0000313" key="4">
    <source>
        <dbReference type="EMBL" id="MFG3193442.1"/>
    </source>
</evidence>
<feature type="region of interest" description="Disordered" evidence="1">
    <location>
        <begin position="366"/>
        <end position="470"/>
    </location>
</feature>
<organism evidence="4 5">
    <name type="scientific">Streptomyces omiyaensis</name>
    <dbReference type="NCBI Taxonomy" id="68247"/>
    <lineage>
        <taxon>Bacteria</taxon>
        <taxon>Bacillati</taxon>
        <taxon>Actinomycetota</taxon>
        <taxon>Actinomycetes</taxon>
        <taxon>Kitasatosporales</taxon>
        <taxon>Streptomycetaceae</taxon>
        <taxon>Streptomyces</taxon>
    </lineage>
</organism>
<dbReference type="PANTHER" id="PTHR31157">
    <property type="entry name" value="SCP DOMAIN-CONTAINING PROTEIN"/>
    <property type="match status" value="1"/>
</dbReference>
<feature type="domain" description="SCP" evidence="3">
    <location>
        <begin position="475"/>
        <end position="589"/>
    </location>
</feature>
<gene>
    <name evidence="4" type="ORF">ACGFYS_31435</name>
</gene>
<reference evidence="4 5" key="1">
    <citation type="submission" date="2024-10" db="EMBL/GenBank/DDBJ databases">
        <title>The Natural Products Discovery Center: Release of the First 8490 Sequenced Strains for Exploring Actinobacteria Biosynthetic Diversity.</title>
        <authorList>
            <person name="Kalkreuter E."/>
            <person name="Kautsar S.A."/>
            <person name="Yang D."/>
            <person name="Bader C.D."/>
            <person name="Teijaro C.N."/>
            <person name="Fluegel L."/>
            <person name="Davis C.M."/>
            <person name="Simpson J.R."/>
            <person name="Lauterbach L."/>
            <person name="Steele A.D."/>
            <person name="Gui C."/>
            <person name="Meng S."/>
            <person name="Li G."/>
            <person name="Viehrig K."/>
            <person name="Ye F."/>
            <person name="Su P."/>
            <person name="Kiefer A.F."/>
            <person name="Nichols A."/>
            <person name="Cepeda A.J."/>
            <person name="Yan W."/>
            <person name="Fan B."/>
            <person name="Jiang Y."/>
            <person name="Adhikari A."/>
            <person name="Zheng C.-J."/>
            <person name="Schuster L."/>
            <person name="Cowan T.M."/>
            <person name="Smanski M.J."/>
            <person name="Chevrette M.G."/>
            <person name="De Carvalho L.P.S."/>
            <person name="Shen B."/>
        </authorList>
    </citation>
    <scope>NUCLEOTIDE SEQUENCE [LARGE SCALE GENOMIC DNA]</scope>
    <source>
        <strain evidence="4 5">NPDC048229</strain>
    </source>
</reference>
<keyword evidence="2" id="KW-1133">Transmembrane helix</keyword>
<dbReference type="CDD" id="cd05379">
    <property type="entry name" value="CAP_bacterial"/>
    <property type="match status" value="1"/>
</dbReference>
<evidence type="ECO:0000256" key="1">
    <source>
        <dbReference type="SAM" id="MobiDB-lite"/>
    </source>
</evidence>
<feature type="transmembrane region" description="Helical" evidence="2">
    <location>
        <begin position="327"/>
        <end position="346"/>
    </location>
</feature>
<comment type="caution">
    <text evidence="4">The sequence shown here is derived from an EMBL/GenBank/DDBJ whole genome shotgun (WGS) entry which is preliminary data.</text>
</comment>
<dbReference type="Gene3D" id="3.40.33.10">
    <property type="entry name" value="CAP"/>
    <property type="match status" value="1"/>
</dbReference>
<dbReference type="PANTHER" id="PTHR31157:SF1">
    <property type="entry name" value="SCP DOMAIN-CONTAINING PROTEIN"/>
    <property type="match status" value="1"/>
</dbReference>
<dbReference type="EMBL" id="JBICZW010000030">
    <property type="protein sequence ID" value="MFG3193442.1"/>
    <property type="molecule type" value="Genomic_DNA"/>
</dbReference>
<evidence type="ECO:0000256" key="2">
    <source>
        <dbReference type="SAM" id="Phobius"/>
    </source>
</evidence>
<keyword evidence="5" id="KW-1185">Reference proteome</keyword>
<keyword evidence="2" id="KW-0472">Membrane</keyword>
<dbReference type="Pfam" id="PF00188">
    <property type="entry name" value="CAP"/>
    <property type="match status" value="1"/>
</dbReference>
<evidence type="ECO:0000259" key="3">
    <source>
        <dbReference type="Pfam" id="PF00188"/>
    </source>
</evidence>
<dbReference type="RefSeq" id="WP_392884695.1">
    <property type="nucleotide sequence ID" value="NZ_JBICZW010000030.1"/>
</dbReference>